<keyword evidence="2" id="KW-1185">Reference proteome</keyword>
<dbReference type="Proteomes" id="UP001159363">
    <property type="component" value="Chromosome 1"/>
</dbReference>
<sequence>MRVANCEMKTGVENYTHFVPKGEFGHIRSVTLLLYEVQLANFKKWPNTVGGFYTNDFNEQALKRKGAAVMKRTDLPPPTRANRVRFPAGSRLAFRMWESCCEFSRDLPFPHPSIPASLRTHITSPASALKTSINCHFARTRIPSRKFSKRRGWMPSLTLQLETKFHFIKSRAIQRCGELFSAVDVTACVQRVPRRSLVSGRSTFSFSRSHSGYWLLLRAPSVYSTEETPAHLATLHHKPLKRLQQRLGAVAPYQPPSISSSCYYCFETYPTVGHQLFHISILFLHIAQCIVTTETLHALRVGELEALGVRVSVAPVATSLLDLGRASTICAIVCITPHAGNFSSDQSIDNAIRLSQLTHSSPSADLISDIIYKRMFRFITLASLSETRGSGNLPDLARDYLSRDGLPSGQFREFGGLASSGGESDQQDGSLRLRASIQRRVRLEGGAIELYATCSLELRHDLVSAWQRSTRGLFHKRYNSSGDRKARAKLFTFVNIYRFPESTHVLLFRHAGARTHPHAQIKAILIRGLCVGRTAEGDLPGEKYVAGDPSSPAVTVWIPREEARMAPPSHCLCALLQARLKQKGKQQTCDNGQAWIVIEWEWKNHGVKSWKETAISQVNSPSPFPFSTYTQGAAVAERLARSPPTKANRVQCPAGSPEFRKWESCGTMPLVGRFSRDPPFPPALHSGAAPYSLYQEGSYQETAFVFARNGDDKNAEAEATAVGIRGKCFASRTNVLAGKGKKSERGQVAESVGAEVSRTAHERLTVQATNFKIYVQDCAKDDRDMHINSLIASKRKAQNWHAVLLLITCLYETFNVDTTIVWRNNNN</sequence>
<reference evidence="1 2" key="1">
    <citation type="submission" date="2023-02" db="EMBL/GenBank/DDBJ databases">
        <title>LHISI_Scaffold_Assembly.</title>
        <authorList>
            <person name="Stuart O.P."/>
            <person name="Cleave R."/>
            <person name="Magrath M.J.L."/>
            <person name="Mikheyev A.S."/>
        </authorList>
    </citation>
    <scope>NUCLEOTIDE SEQUENCE [LARGE SCALE GENOMIC DNA]</scope>
    <source>
        <strain evidence="1">Daus_M_001</strain>
        <tissue evidence="1">Leg muscle</tissue>
    </source>
</reference>
<proteinExistence type="predicted"/>
<accession>A0ABQ9ILD3</accession>
<protein>
    <submittedName>
        <fullName evidence="1">Uncharacterized protein</fullName>
    </submittedName>
</protein>
<gene>
    <name evidence="1" type="ORF">PR048_002326</name>
</gene>
<dbReference type="EMBL" id="JARBHB010000001">
    <property type="protein sequence ID" value="KAJ8896980.1"/>
    <property type="molecule type" value="Genomic_DNA"/>
</dbReference>
<name>A0ABQ9ILD3_9NEOP</name>
<evidence type="ECO:0000313" key="2">
    <source>
        <dbReference type="Proteomes" id="UP001159363"/>
    </source>
</evidence>
<organism evidence="1 2">
    <name type="scientific">Dryococelus australis</name>
    <dbReference type="NCBI Taxonomy" id="614101"/>
    <lineage>
        <taxon>Eukaryota</taxon>
        <taxon>Metazoa</taxon>
        <taxon>Ecdysozoa</taxon>
        <taxon>Arthropoda</taxon>
        <taxon>Hexapoda</taxon>
        <taxon>Insecta</taxon>
        <taxon>Pterygota</taxon>
        <taxon>Neoptera</taxon>
        <taxon>Polyneoptera</taxon>
        <taxon>Phasmatodea</taxon>
        <taxon>Verophasmatodea</taxon>
        <taxon>Anareolatae</taxon>
        <taxon>Phasmatidae</taxon>
        <taxon>Eurycanthinae</taxon>
        <taxon>Dryococelus</taxon>
    </lineage>
</organism>
<evidence type="ECO:0000313" key="1">
    <source>
        <dbReference type="EMBL" id="KAJ8896980.1"/>
    </source>
</evidence>
<comment type="caution">
    <text evidence="1">The sequence shown here is derived from an EMBL/GenBank/DDBJ whole genome shotgun (WGS) entry which is preliminary data.</text>
</comment>